<name>A0A915N268_MELJA</name>
<dbReference type="InterPro" id="IPR003598">
    <property type="entry name" value="Ig_sub2"/>
</dbReference>
<dbReference type="SUPFAM" id="SSF49265">
    <property type="entry name" value="Fibronectin type III"/>
    <property type="match status" value="2"/>
</dbReference>
<feature type="domain" description="Ig-like" evidence="2">
    <location>
        <begin position="6"/>
        <end position="99"/>
    </location>
</feature>
<dbReference type="PANTHER" id="PTHR13817">
    <property type="entry name" value="TITIN"/>
    <property type="match status" value="1"/>
</dbReference>
<dbReference type="SMART" id="SM00408">
    <property type="entry name" value="IGc2"/>
    <property type="match status" value="3"/>
</dbReference>
<evidence type="ECO:0000313" key="4">
    <source>
        <dbReference type="Proteomes" id="UP000887561"/>
    </source>
</evidence>
<feature type="domain" description="Ig-like" evidence="2">
    <location>
        <begin position="188"/>
        <end position="265"/>
    </location>
</feature>
<dbReference type="InterPro" id="IPR036179">
    <property type="entry name" value="Ig-like_dom_sf"/>
</dbReference>
<dbReference type="AlphaFoldDB" id="A0A915N268"/>
<dbReference type="Gene3D" id="2.60.40.10">
    <property type="entry name" value="Immunoglobulins"/>
    <property type="match status" value="6"/>
</dbReference>
<evidence type="ECO:0000259" key="2">
    <source>
        <dbReference type="PROSITE" id="PS50835"/>
    </source>
</evidence>
<dbReference type="InterPro" id="IPR050964">
    <property type="entry name" value="Striated_Muscle_Regulatory"/>
</dbReference>
<keyword evidence="4" id="KW-1185">Reference proteome</keyword>
<proteinExistence type="predicted"/>
<organism evidence="4 5">
    <name type="scientific">Meloidogyne javanica</name>
    <name type="common">Root-knot nematode worm</name>
    <dbReference type="NCBI Taxonomy" id="6303"/>
    <lineage>
        <taxon>Eukaryota</taxon>
        <taxon>Metazoa</taxon>
        <taxon>Ecdysozoa</taxon>
        <taxon>Nematoda</taxon>
        <taxon>Chromadorea</taxon>
        <taxon>Rhabditida</taxon>
        <taxon>Tylenchina</taxon>
        <taxon>Tylenchomorpha</taxon>
        <taxon>Tylenchoidea</taxon>
        <taxon>Meloidogynidae</taxon>
        <taxon>Meloidogyninae</taxon>
        <taxon>Meloidogyne</taxon>
        <taxon>Meloidogyne incognita group</taxon>
    </lineage>
</organism>
<dbReference type="InterPro" id="IPR007110">
    <property type="entry name" value="Ig-like_dom"/>
</dbReference>
<keyword evidence="1" id="KW-0677">Repeat</keyword>
<reference evidence="5" key="1">
    <citation type="submission" date="2022-11" db="UniProtKB">
        <authorList>
            <consortium name="WormBaseParasite"/>
        </authorList>
    </citation>
    <scope>IDENTIFICATION</scope>
</reference>
<dbReference type="InterPro" id="IPR003961">
    <property type="entry name" value="FN3_dom"/>
</dbReference>
<dbReference type="Pfam" id="PF13927">
    <property type="entry name" value="Ig_3"/>
    <property type="match status" value="1"/>
</dbReference>
<dbReference type="PANTHER" id="PTHR13817:SF175">
    <property type="entry name" value="IG-LIKE AND FIBRONECTIN TYPE-III DOMAIN-CONTAINING PROTEIN C27B7.7"/>
    <property type="match status" value="1"/>
</dbReference>
<dbReference type="PROSITE" id="PS50853">
    <property type="entry name" value="FN3"/>
    <property type="match status" value="3"/>
</dbReference>
<dbReference type="InterPro" id="IPR013783">
    <property type="entry name" value="Ig-like_fold"/>
</dbReference>
<dbReference type="SUPFAM" id="SSF48726">
    <property type="entry name" value="Immunoglobulin"/>
    <property type="match status" value="3"/>
</dbReference>
<evidence type="ECO:0000259" key="3">
    <source>
        <dbReference type="PROSITE" id="PS50853"/>
    </source>
</evidence>
<dbReference type="Proteomes" id="UP000887561">
    <property type="component" value="Unplaced"/>
</dbReference>
<feature type="domain" description="Ig-like" evidence="2">
    <location>
        <begin position="105"/>
        <end position="174"/>
    </location>
</feature>
<protein>
    <submittedName>
        <fullName evidence="5">Uncharacterized protein</fullName>
    </submittedName>
</protein>
<dbReference type="CDD" id="cd00096">
    <property type="entry name" value="Ig"/>
    <property type="match status" value="1"/>
</dbReference>
<feature type="domain" description="Fibronectin type-III" evidence="3">
    <location>
        <begin position="283"/>
        <end position="394"/>
    </location>
</feature>
<feature type="domain" description="Fibronectin type-III" evidence="3">
    <location>
        <begin position="507"/>
        <end position="590"/>
    </location>
</feature>
<accession>A0A915N268</accession>
<feature type="domain" description="Fibronectin type-III" evidence="3">
    <location>
        <begin position="401"/>
        <end position="502"/>
    </location>
</feature>
<dbReference type="WBParaSite" id="scaffold6303_cov241.g10689">
    <property type="protein sequence ID" value="scaffold6303_cov241.g10689"/>
    <property type="gene ID" value="scaffold6303_cov241.g10689"/>
</dbReference>
<dbReference type="InterPro" id="IPR003599">
    <property type="entry name" value="Ig_sub"/>
</dbReference>
<dbReference type="PROSITE" id="PS50835">
    <property type="entry name" value="IG_LIKE"/>
    <property type="match status" value="3"/>
</dbReference>
<sequence>MGRTPPKWEWEPPAIIEMPEDSSVDLHCPVRGRPSPIIRWSFNSIPFYELSDDYNNRRIQLNEGRLLRINSLKRDLDTGLYQCNATNVGGYLDSSTYLNVLAFAPRFRHSTQRVWKVLRDSSVDLNCDVEAAPIAEVQWIFSNFTLRLHSLSSSDDGFYYCNVSNKYGLNRALNRLEVFTPTFFAEIPQPSRITLDANSPNSDHLELRCKAIADNRLSIDYIWTKNGSPIKNEENIKIIIEEDGTSILSLFHLSGHHTGHLECSAVTEVDVKAAAIDLFVRDVPERPELMRVDCSSGRHALLVWKRPSINILNNELPLTAFIVEAKTDQNSENWEKVFEEYLGGEEETATGPRILHKTAIPLRPWANYTFRLFAVNSHGSSQPSQPMPSSPLECFSPLDVPFQNPLGVTAAGTEPDNLIISWQPLPRDRWNAPGLRYLVRYRRLDTKDGDWNEFLVEDPFANQTIIREQPTFRPYQVQIRAINSLGFSALEPPIVEGWSGEDVPTESPKNLRLAEHHNYSFVTLEWEPIENSSIRDGLTDHIEETYVLHRQQFYLHEQLKPNTPYRISVWAETGGGEGPRLWRNTKTWPFRNFNDEWKLSEWITLPQTSLELKNLKEDTDYIIIGISREIGASLSYSKPLTIKTENYRMISLFNIERIRSAAWFLSVLI</sequence>
<dbReference type="InterPro" id="IPR036116">
    <property type="entry name" value="FN3_sf"/>
</dbReference>
<evidence type="ECO:0000313" key="5">
    <source>
        <dbReference type="WBParaSite" id="scaffold6303_cov241.g10689"/>
    </source>
</evidence>
<dbReference type="CDD" id="cd00063">
    <property type="entry name" value="FN3"/>
    <property type="match status" value="3"/>
</dbReference>
<dbReference type="SMART" id="SM00409">
    <property type="entry name" value="IG"/>
    <property type="match status" value="3"/>
</dbReference>
<evidence type="ECO:0000256" key="1">
    <source>
        <dbReference type="ARBA" id="ARBA00022737"/>
    </source>
</evidence>
<dbReference type="SMART" id="SM00060">
    <property type="entry name" value="FN3"/>
    <property type="match status" value="3"/>
</dbReference>